<evidence type="ECO:0000313" key="1">
    <source>
        <dbReference type="EMBL" id="SEG02828.1"/>
    </source>
</evidence>
<dbReference type="AlphaFoldDB" id="A0A1H5WTR9"/>
<dbReference type="InterPro" id="IPR014710">
    <property type="entry name" value="RmlC-like_jellyroll"/>
</dbReference>
<sequence>MMFKEILQKLENAVNPVAQVVQNTSCSKVIVIAFKKGMILKEHKTDIPAKLLVIKGNVIYKEQNQQEELFLYDEKDIPAAVLHSVEAIEDSLCLLFKG</sequence>
<dbReference type="EMBL" id="FNVP01000005">
    <property type="protein sequence ID" value="SEG02828.1"/>
    <property type="molecule type" value="Genomic_DNA"/>
</dbReference>
<name>A0A1H5WTR9_9FLAO</name>
<dbReference type="OrthoDB" id="997205at2"/>
<organism evidence="1 2">
    <name type="scientific">Flavobacterium urumqiense</name>
    <dbReference type="NCBI Taxonomy" id="935224"/>
    <lineage>
        <taxon>Bacteria</taxon>
        <taxon>Pseudomonadati</taxon>
        <taxon>Bacteroidota</taxon>
        <taxon>Flavobacteriia</taxon>
        <taxon>Flavobacteriales</taxon>
        <taxon>Flavobacteriaceae</taxon>
        <taxon>Flavobacterium</taxon>
    </lineage>
</organism>
<protein>
    <recommendedName>
        <fullName evidence="3">Cupin domain-containing protein</fullName>
    </recommendedName>
</protein>
<dbReference type="Gene3D" id="2.60.120.10">
    <property type="entry name" value="Jelly Rolls"/>
    <property type="match status" value="1"/>
</dbReference>
<gene>
    <name evidence="1" type="ORF">SAMN04488130_10548</name>
</gene>
<keyword evidence="2" id="KW-1185">Reference proteome</keyword>
<dbReference type="Proteomes" id="UP000236737">
    <property type="component" value="Unassembled WGS sequence"/>
</dbReference>
<reference evidence="2" key="1">
    <citation type="submission" date="2016-10" db="EMBL/GenBank/DDBJ databases">
        <authorList>
            <person name="Varghese N."/>
            <person name="Submissions S."/>
        </authorList>
    </citation>
    <scope>NUCLEOTIDE SEQUENCE [LARGE SCALE GENOMIC DNA]</scope>
    <source>
        <strain evidence="2">CGMCC 1.9230</strain>
    </source>
</reference>
<proteinExistence type="predicted"/>
<evidence type="ECO:0008006" key="3">
    <source>
        <dbReference type="Google" id="ProtNLM"/>
    </source>
</evidence>
<evidence type="ECO:0000313" key="2">
    <source>
        <dbReference type="Proteomes" id="UP000236737"/>
    </source>
</evidence>
<accession>A0A1H5WTR9</accession>
<dbReference type="RefSeq" id="WP_146059527.1">
    <property type="nucleotide sequence ID" value="NZ_FNVP01000005.1"/>
</dbReference>